<dbReference type="GO" id="GO:0008374">
    <property type="term" value="F:O-acyltransferase activity"/>
    <property type="evidence" value="ECO:0007669"/>
    <property type="project" value="TreeGrafter"/>
</dbReference>
<dbReference type="CDD" id="cd05825">
    <property type="entry name" value="LbH_wcaF_like"/>
    <property type="match status" value="1"/>
</dbReference>
<keyword evidence="2 4" id="KW-0808">Transferase</keyword>
<reference evidence="4 5" key="1">
    <citation type="journal article" date="2013" name="Mar. Genomics">
        <title>Expression of sulfatases in Rhodopirellula baltica and the diversity of sulfatases in the genus Rhodopirellula.</title>
        <authorList>
            <person name="Wegner C.E."/>
            <person name="Richter-Heitmann T."/>
            <person name="Klindworth A."/>
            <person name="Klockow C."/>
            <person name="Richter M."/>
            <person name="Achstetter T."/>
            <person name="Glockner F.O."/>
            <person name="Harder J."/>
        </authorList>
    </citation>
    <scope>NUCLEOTIDE SEQUENCE [LARGE SCALE GENOMIC DNA]</scope>
    <source>
        <strain evidence="4 5">SM41</strain>
    </source>
</reference>
<dbReference type="GO" id="GO:0005829">
    <property type="term" value="C:cytosol"/>
    <property type="evidence" value="ECO:0007669"/>
    <property type="project" value="TreeGrafter"/>
</dbReference>
<evidence type="ECO:0000256" key="3">
    <source>
        <dbReference type="SAM" id="Phobius"/>
    </source>
</evidence>
<evidence type="ECO:0000256" key="2">
    <source>
        <dbReference type="ARBA" id="ARBA00022679"/>
    </source>
</evidence>
<dbReference type="InterPro" id="IPR011004">
    <property type="entry name" value="Trimer_LpxA-like_sf"/>
</dbReference>
<dbReference type="Gene3D" id="2.160.10.10">
    <property type="entry name" value="Hexapeptide repeat proteins"/>
    <property type="match status" value="1"/>
</dbReference>
<evidence type="ECO:0000313" key="4">
    <source>
        <dbReference type="EMBL" id="EMI54905.1"/>
    </source>
</evidence>
<evidence type="ECO:0000256" key="1">
    <source>
        <dbReference type="ARBA" id="ARBA00007274"/>
    </source>
</evidence>
<dbReference type="EMBL" id="ANOH01000253">
    <property type="protein sequence ID" value="EMI54905.1"/>
    <property type="molecule type" value="Genomic_DNA"/>
</dbReference>
<dbReference type="RefSeq" id="WP_008681217.1">
    <property type="nucleotide sequence ID" value="NZ_ANOH01000253.1"/>
</dbReference>
<dbReference type="Proteomes" id="UP000011885">
    <property type="component" value="Unassembled WGS sequence"/>
</dbReference>
<dbReference type="InterPro" id="IPR051159">
    <property type="entry name" value="Hexapeptide_acetyltransf"/>
</dbReference>
<dbReference type="PATRIC" id="fig|1263870.3.peg.3879"/>
<keyword evidence="3" id="KW-1133">Transmembrane helix</keyword>
<protein>
    <submittedName>
        <fullName evidence="4">Colanic acid biosynthesis acetyltransferase WcaF</fullName>
    </submittedName>
</protein>
<comment type="similarity">
    <text evidence="1">Belongs to the transferase hexapeptide repeat family.</text>
</comment>
<evidence type="ECO:0000313" key="5">
    <source>
        <dbReference type="Proteomes" id="UP000011885"/>
    </source>
</evidence>
<accession>M5U0C2</accession>
<keyword evidence="3" id="KW-0812">Transmembrane</keyword>
<gene>
    <name evidence="4" type="ORF">RSSM_03658</name>
</gene>
<proteinExistence type="inferred from homology"/>
<comment type="caution">
    <text evidence="4">The sequence shown here is derived from an EMBL/GenBank/DDBJ whole genome shotgun (WGS) entry which is preliminary data.</text>
</comment>
<dbReference type="SUPFAM" id="SSF51161">
    <property type="entry name" value="Trimeric LpxA-like enzymes"/>
    <property type="match status" value="1"/>
</dbReference>
<keyword evidence="3" id="KW-0472">Membrane</keyword>
<dbReference type="PANTHER" id="PTHR23416:SF23">
    <property type="entry name" value="ACETYLTRANSFERASE C18B11.09C-RELATED"/>
    <property type="match status" value="1"/>
</dbReference>
<name>M5U0C2_9BACT</name>
<dbReference type="AlphaFoldDB" id="M5U0C2"/>
<sequence>MNQIELHNYRSNLDRGASRFTEYCWLIIRAVFFIVPLPFPSCVRVAWLRFFGATVGNGVVIRSGVWIAFPWRLFVGDHVWIGEQVMMLNLDEVVVETNCCISQRAFLCTGSHRFDRPGFDLVTKSIEIKEGSWVAAQAFVAPGVTIGPNSMCVAGSVVLKDVPPNTTVIGNPARPKSS</sequence>
<dbReference type="PANTHER" id="PTHR23416">
    <property type="entry name" value="SIALIC ACID SYNTHASE-RELATED"/>
    <property type="match status" value="1"/>
</dbReference>
<feature type="transmembrane region" description="Helical" evidence="3">
    <location>
        <begin position="20"/>
        <end position="39"/>
    </location>
</feature>
<organism evidence="4 5">
    <name type="scientific">Rhodopirellula sallentina SM41</name>
    <dbReference type="NCBI Taxonomy" id="1263870"/>
    <lineage>
        <taxon>Bacteria</taxon>
        <taxon>Pseudomonadati</taxon>
        <taxon>Planctomycetota</taxon>
        <taxon>Planctomycetia</taxon>
        <taxon>Pirellulales</taxon>
        <taxon>Pirellulaceae</taxon>
        <taxon>Rhodopirellula</taxon>
    </lineage>
</organism>
<keyword evidence="5" id="KW-1185">Reference proteome</keyword>
<dbReference type="NCBIfam" id="NF007797">
    <property type="entry name" value="PRK10502.1"/>
    <property type="match status" value="1"/>
</dbReference>